<proteinExistence type="predicted"/>
<dbReference type="Pfam" id="PF08837">
    <property type="entry name" value="DUF1810"/>
    <property type="match status" value="1"/>
</dbReference>
<name>A0A521CQQ5_9SPHI</name>
<dbReference type="Gene3D" id="1.25.40.380">
    <property type="entry name" value="Protein of unknown function DUF1810"/>
    <property type="match status" value="1"/>
</dbReference>
<evidence type="ECO:0000313" key="2">
    <source>
        <dbReference type="Proteomes" id="UP000320300"/>
    </source>
</evidence>
<dbReference type="EMBL" id="FXTN01000004">
    <property type="protein sequence ID" value="SMO61695.1"/>
    <property type="molecule type" value="Genomic_DNA"/>
</dbReference>
<dbReference type="InterPro" id="IPR036287">
    <property type="entry name" value="Rv1873-like_sf"/>
</dbReference>
<accession>A0A521CQQ5</accession>
<organism evidence="1 2">
    <name type="scientific">Pedobacter westerhofensis</name>
    <dbReference type="NCBI Taxonomy" id="425512"/>
    <lineage>
        <taxon>Bacteria</taxon>
        <taxon>Pseudomonadati</taxon>
        <taxon>Bacteroidota</taxon>
        <taxon>Sphingobacteriia</taxon>
        <taxon>Sphingobacteriales</taxon>
        <taxon>Sphingobacteriaceae</taxon>
        <taxon>Pedobacter</taxon>
    </lineage>
</organism>
<keyword evidence="2" id="KW-1185">Reference proteome</keyword>
<dbReference type="InterPro" id="IPR014937">
    <property type="entry name" value="DUF1810"/>
</dbReference>
<sequence>MLIFLVNEIMLKTITCVFTGNRPIITQQTFYTKSGYKHLLLTISMAAEHNLERFIIAQEHDYENALAEIKNGKKRSHWMWYIFPQISGLGITGTSRFYGIKNLDEAQRYADHPLLGNRLIEISKELLKLKEEDPLKILGSPDHLKLNSSMTLFSQVKNADPIFRQVLEKFFNGTEDIKTLQIIKKLT</sequence>
<dbReference type="Proteomes" id="UP000320300">
    <property type="component" value="Unassembled WGS sequence"/>
</dbReference>
<evidence type="ECO:0000313" key="1">
    <source>
        <dbReference type="EMBL" id="SMO61695.1"/>
    </source>
</evidence>
<reference evidence="1 2" key="1">
    <citation type="submission" date="2017-05" db="EMBL/GenBank/DDBJ databases">
        <authorList>
            <person name="Varghese N."/>
            <person name="Submissions S."/>
        </authorList>
    </citation>
    <scope>NUCLEOTIDE SEQUENCE [LARGE SCALE GENOMIC DNA]</scope>
    <source>
        <strain evidence="1 2">DSM 19036</strain>
    </source>
</reference>
<gene>
    <name evidence="1" type="ORF">SAMN06265348_104117</name>
</gene>
<dbReference type="SUPFAM" id="SSF140736">
    <property type="entry name" value="Rv1873-like"/>
    <property type="match status" value="1"/>
</dbReference>
<dbReference type="AlphaFoldDB" id="A0A521CQQ5"/>
<protein>
    <submittedName>
        <fullName evidence="1">Uncharacterized protein, DUF1810 family</fullName>
    </submittedName>
</protein>